<dbReference type="CDD" id="cd00084">
    <property type="entry name" value="HMG-box_SF"/>
    <property type="match status" value="1"/>
</dbReference>
<evidence type="ECO:0000313" key="1">
    <source>
        <dbReference type="EMBL" id="CAD9772984.1"/>
    </source>
</evidence>
<protein>
    <submittedName>
        <fullName evidence="1">Uncharacterized protein</fullName>
    </submittedName>
</protein>
<sequence>MSIRAMTTARIDWQGLGGFGAVFKGGVIPPGTREAFQGTVIPQGHPLFIQPPSGQPEGGGITFEDFERKAFDPVAAWNNFCRKNRAKAVQLLKDAGQEAGPVQINAKLQELWKATSEEEKKTYQSNKRVRTQKGAVFGSENFEVQKLKQQSNAIIKSIDKLYSMGVAVTMAMAAKNGKTYKYFPEEMGNEREVMKSLDQHLLQLQYSLWDEKDLGLMTLRASAKDRSSGSGSKVTCKKNLAEIIRPRLEAILGGTISWKKLQTGSTKLLGWPLKDKEGKDRFPNRFFDLKISEMKSILNVIDGITMIDHDREGRHVVSIVQTHINRIIATYNDKHKDNKDLQAYVLRLKAALSVASGERMPMPAQI</sequence>
<dbReference type="InterPro" id="IPR036910">
    <property type="entry name" value="HMG_box_dom_sf"/>
</dbReference>
<dbReference type="AlphaFoldDB" id="A0A7S2TXR4"/>
<dbReference type="Gene3D" id="1.10.30.10">
    <property type="entry name" value="High mobility group box domain"/>
    <property type="match status" value="1"/>
</dbReference>
<dbReference type="EMBL" id="HBHP01027417">
    <property type="protein sequence ID" value="CAD9772984.1"/>
    <property type="molecule type" value="Transcribed_RNA"/>
</dbReference>
<proteinExistence type="predicted"/>
<organism evidence="1">
    <name type="scientific">Lotharella oceanica</name>
    <dbReference type="NCBI Taxonomy" id="641309"/>
    <lineage>
        <taxon>Eukaryota</taxon>
        <taxon>Sar</taxon>
        <taxon>Rhizaria</taxon>
        <taxon>Cercozoa</taxon>
        <taxon>Chlorarachniophyceae</taxon>
        <taxon>Lotharella</taxon>
    </lineage>
</organism>
<accession>A0A7S2TXR4</accession>
<name>A0A7S2TXR4_9EUKA</name>
<gene>
    <name evidence="1" type="ORF">LSP00402_LOCUS16975</name>
</gene>
<dbReference type="SUPFAM" id="SSF47095">
    <property type="entry name" value="HMG-box"/>
    <property type="match status" value="1"/>
</dbReference>
<reference evidence="1" key="1">
    <citation type="submission" date="2021-01" db="EMBL/GenBank/DDBJ databases">
        <authorList>
            <person name="Corre E."/>
            <person name="Pelletier E."/>
            <person name="Niang G."/>
            <person name="Scheremetjew M."/>
            <person name="Finn R."/>
            <person name="Kale V."/>
            <person name="Holt S."/>
            <person name="Cochrane G."/>
            <person name="Meng A."/>
            <person name="Brown T."/>
            <person name="Cohen L."/>
        </authorList>
    </citation>
    <scope>NUCLEOTIDE SEQUENCE</scope>
    <source>
        <strain evidence="1">CCMP622</strain>
    </source>
</reference>